<organism evidence="4 5">
    <name type="scientific">Methanopyrus kandleri</name>
    <dbReference type="NCBI Taxonomy" id="2320"/>
    <lineage>
        <taxon>Archaea</taxon>
        <taxon>Methanobacteriati</taxon>
        <taxon>Methanobacteriota</taxon>
        <taxon>Methanomada group</taxon>
        <taxon>Methanopyri</taxon>
        <taxon>Methanopyrales</taxon>
        <taxon>Methanopyraceae</taxon>
        <taxon>Methanopyrus</taxon>
    </lineage>
</organism>
<dbReference type="GO" id="GO:0031072">
    <property type="term" value="F:heat shock protein binding"/>
    <property type="evidence" value="ECO:0007669"/>
    <property type="project" value="InterPro"/>
</dbReference>
<dbReference type="Gene3D" id="3.90.1640.30">
    <property type="match status" value="1"/>
</dbReference>
<evidence type="ECO:0000256" key="1">
    <source>
        <dbReference type="PROSITE-ProRule" id="PRU00546"/>
    </source>
</evidence>
<dbReference type="GO" id="GO:0003676">
    <property type="term" value="F:nucleic acid binding"/>
    <property type="evidence" value="ECO:0007669"/>
    <property type="project" value="InterPro"/>
</dbReference>
<dbReference type="Pfam" id="PF01368">
    <property type="entry name" value="DHH"/>
    <property type="match status" value="1"/>
</dbReference>
<evidence type="ECO:0000313" key="5">
    <source>
        <dbReference type="Proteomes" id="UP000619545"/>
    </source>
</evidence>
<dbReference type="PROSITE" id="PS50126">
    <property type="entry name" value="S1"/>
    <property type="match status" value="1"/>
</dbReference>
<dbReference type="InterPro" id="IPR004365">
    <property type="entry name" value="NA-bd_OB_tRNA"/>
</dbReference>
<dbReference type="GO" id="GO:0004527">
    <property type="term" value="F:exonuclease activity"/>
    <property type="evidence" value="ECO:0007669"/>
    <property type="project" value="UniProtKB-KW"/>
</dbReference>
<name>A0A832WMX4_9EURY</name>
<dbReference type="RefSeq" id="WP_011018529.1">
    <property type="nucleotide sequence ID" value="NZ_DUJS01000004.1"/>
</dbReference>
<dbReference type="CDD" id="cd10719">
    <property type="entry name" value="DnaJ_zf"/>
    <property type="match status" value="1"/>
</dbReference>
<dbReference type="PROSITE" id="PS51188">
    <property type="entry name" value="ZF_CR"/>
    <property type="match status" value="1"/>
</dbReference>
<dbReference type="InterPro" id="IPR012340">
    <property type="entry name" value="NA-bd_OB-fold"/>
</dbReference>
<dbReference type="InterPro" id="IPR001667">
    <property type="entry name" value="DDH_dom"/>
</dbReference>
<keyword evidence="1" id="KW-0479">Metal-binding</keyword>
<dbReference type="GO" id="GO:0051082">
    <property type="term" value="F:unfolded protein binding"/>
    <property type="evidence" value="ECO:0007669"/>
    <property type="project" value="InterPro"/>
</dbReference>
<comment type="caution">
    <text evidence="4">The sequence shown here is derived from an EMBL/GenBank/DDBJ whole genome shotgun (WGS) entry which is preliminary data.</text>
</comment>
<proteinExistence type="predicted"/>
<dbReference type="SMART" id="SM00316">
    <property type="entry name" value="S1"/>
    <property type="match status" value="1"/>
</dbReference>
<accession>A0A832WMX4</accession>
<protein>
    <submittedName>
        <fullName evidence="4">DHH family phosphoesterase</fullName>
    </submittedName>
</protein>
<dbReference type="SUPFAM" id="SSF50249">
    <property type="entry name" value="Nucleic acid-binding proteins"/>
    <property type="match status" value="2"/>
</dbReference>
<dbReference type="PANTHER" id="PTHR30255">
    <property type="entry name" value="SINGLE-STRANDED-DNA-SPECIFIC EXONUCLEASE RECJ"/>
    <property type="match status" value="1"/>
</dbReference>
<dbReference type="Gene3D" id="2.40.50.1010">
    <property type="match status" value="1"/>
</dbReference>
<dbReference type="GO" id="GO:0008270">
    <property type="term" value="F:zinc ion binding"/>
    <property type="evidence" value="ECO:0007669"/>
    <property type="project" value="UniProtKB-KW"/>
</dbReference>
<evidence type="ECO:0000313" key="4">
    <source>
        <dbReference type="EMBL" id="HII70702.1"/>
    </source>
</evidence>
<dbReference type="Gene3D" id="6.20.20.10">
    <property type="match status" value="2"/>
</dbReference>
<dbReference type="Gene3D" id="2.40.50.140">
    <property type="entry name" value="Nucleic acid-binding proteins"/>
    <property type="match status" value="1"/>
</dbReference>
<gene>
    <name evidence="4" type="ORF">HA336_05665</name>
</gene>
<dbReference type="EMBL" id="DUJS01000004">
    <property type="protein sequence ID" value="HII70702.1"/>
    <property type="molecule type" value="Genomic_DNA"/>
</dbReference>
<dbReference type="AlphaFoldDB" id="A0A832WMX4"/>
<keyword evidence="1" id="KW-0863">Zinc-finger</keyword>
<dbReference type="OMA" id="YRITTGM"/>
<dbReference type="Pfam" id="PF00575">
    <property type="entry name" value="S1"/>
    <property type="match status" value="1"/>
</dbReference>
<dbReference type="InterPro" id="IPR003029">
    <property type="entry name" value="S1_domain"/>
</dbReference>
<dbReference type="Proteomes" id="UP000619545">
    <property type="component" value="Unassembled WGS sequence"/>
</dbReference>
<feature type="domain" description="S1 motif" evidence="2">
    <location>
        <begin position="137"/>
        <end position="202"/>
    </location>
</feature>
<dbReference type="GeneID" id="1477460"/>
<dbReference type="InterPro" id="IPR051673">
    <property type="entry name" value="SSDNA_exonuclease_RecJ"/>
</dbReference>
<keyword evidence="1" id="KW-0862">Zinc</keyword>
<dbReference type="SUPFAM" id="SSF64182">
    <property type="entry name" value="DHH phosphoesterases"/>
    <property type="match status" value="1"/>
</dbReference>
<dbReference type="CDD" id="cd04487">
    <property type="entry name" value="RecJ_OBF2_like"/>
    <property type="match status" value="1"/>
</dbReference>
<dbReference type="CDD" id="cd04473">
    <property type="entry name" value="S1_RecJ_like"/>
    <property type="match status" value="1"/>
</dbReference>
<feature type="domain" description="CR-type" evidence="3">
    <location>
        <begin position="1"/>
        <end position="88"/>
    </location>
</feature>
<evidence type="ECO:0000259" key="3">
    <source>
        <dbReference type="PROSITE" id="PS51188"/>
    </source>
</evidence>
<dbReference type="InterPro" id="IPR038763">
    <property type="entry name" value="DHH_sf"/>
</dbReference>
<sequence>MPREKCPKCDGKGKIPVGETECPRCGGTGFVGDVDISEHFKGAAQHAVEGYDLASSRDVPCPKCQGKGVITVYEECDRCGGTGYIVKCRECGKELDPDVEEDLCEECRKKIKQIRKEKLPKVKVLSPACGYEDVEEGELYKGKVSRVEKYGVFIELNDRTLGLLHRRDMGDKEPQDFSIGDEVVVKVTDVRPEDGEIDFTIEGIDPRPDRYREEVVEKELKRVLVHDIDESKIGETVLIKGKIIHVQQTPGPTVFTLRDESGSIWMAAFEGPGIRAYPDIEAGDYVRVIGEVTTHDGQLQVEILDMEKLVGTEKVEIKRAIDEALDREAEPPEDLKPMVDSEIIERLWPRMREVAKEIKRAVLEGRPVLIRHHADADGISGGVALEEAILPILRENNPDPEAEYHFYKRFPNKAPIYTLEDASRDLNHALEDVHRYGHQVPLLVLLDIGCTEEDVPAIEEMKAYGVDVLVIDHHYPGEAVGENPEDGLKEFPIDEHVKVHVNPYAAGGDGKNIPAGVLAVEIARLINPEVEDRIKHLPAVACLGDHAESPEAEQYLEIAEEAGFDRKWLRKIADSVDFQAFQLRHTPGRHLMNDVLGTTGDEHRHRRLVENLYKQHKIACERQLEAALKGVKEYETDGVKVVTLDVEKHARKFEYPGPGKTCGLVHDLKVEEEGDDAKVVTIAYGPDFAVIRATENLGINLNDIVSELEEEMPEAAVEGGGHETAGSISFVEAHRNKVLKALVEKILRDATS</sequence>
<dbReference type="InterPro" id="IPR001305">
    <property type="entry name" value="HSP_DnaJ_Cys-rich_dom"/>
</dbReference>
<evidence type="ECO:0000259" key="2">
    <source>
        <dbReference type="PROSITE" id="PS50126"/>
    </source>
</evidence>
<feature type="zinc finger region" description="CR-type" evidence="1">
    <location>
        <begin position="1"/>
        <end position="88"/>
    </location>
</feature>
<reference evidence="4" key="1">
    <citation type="journal article" date="2020" name="bioRxiv">
        <title>A rank-normalized archaeal taxonomy based on genome phylogeny resolves widespread incomplete and uneven classifications.</title>
        <authorList>
            <person name="Rinke C."/>
            <person name="Chuvochina M."/>
            <person name="Mussig A.J."/>
            <person name="Chaumeil P.-A."/>
            <person name="Waite D.W."/>
            <person name="Whitman W.B."/>
            <person name="Parks D.H."/>
            <person name="Hugenholtz P."/>
        </authorList>
    </citation>
    <scope>NUCLEOTIDE SEQUENCE</scope>
    <source>
        <strain evidence="4">UBA8853</strain>
    </source>
</reference>
<dbReference type="Pfam" id="PF01336">
    <property type="entry name" value="tRNA_anti-codon"/>
    <property type="match status" value="1"/>
</dbReference>
<dbReference type="PANTHER" id="PTHR30255:SF2">
    <property type="entry name" value="SINGLE-STRANDED-DNA-SPECIFIC EXONUCLEASE RECJ"/>
    <property type="match status" value="1"/>
</dbReference>